<dbReference type="Gene3D" id="1.20.1250.20">
    <property type="entry name" value="MFS general substrate transporter like domains"/>
    <property type="match status" value="1"/>
</dbReference>
<dbReference type="InterPro" id="IPR005829">
    <property type="entry name" value="Sugar_transporter_CS"/>
</dbReference>
<evidence type="ECO:0000256" key="2">
    <source>
        <dbReference type="ARBA" id="ARBA00022448"/>
    </source>
</evidence>
<dbReference type="PROSITE" id="PS00217">
    <property type="entry name" value="SUGAR_TRANSPORT_2"/>
    <property type="match status" value="1"/>
</dbReference>
<dbReference type="PANTHER" id="PTHR48021:SF46">
    <property type="entry name" value="MAJOR FACILITATOR SUPERFAMILY (MFS) PROFILE DOMAIN-CONTAINING PROTEIN"/>
    <property type="match status" value="1"/>
</dbReference>
<comment type="subcellular location">
    <subcellularLocation>
        <location evidence="1">Cell membrane</location>
        <topology evidence="1">Multi-pass membrane protein</topology>
    </subcellularLocation>
</comment>
<keyword evidence="9" id="KW-1185">Reference proteome</keyword>
<comment type="caution">
    <text evidence="8">The sequence shown here is derived from an EMBL/GenBank/DDBJ whole genome shotgun (WGS) entry which is preliminary data.</text>
</comment>
<evidence type="ECO:0000256" key="1">
    <source>
        <dbReference type="ARBA" id="ARBA00004651"/>
    </source>
</evidence>
<dbReference type="KEGG" id="dpl:KGM_213305"/>
<dbReference type="PANTHER" id="PTHR48021">
    <property type="match status" value="1"/>
</dbReference>
<evidence type="ECO:0000256" key="3">
    <source>
        <dbReference type="ARBA" id="ARBA00022475"/>
    </source>
</evidence>
<keyword evidence="4 8" id="KW-0762">Sugar transport</keyword>
<dbReference type="GO" id="GO:0005886">
    <property type="term" value="C:plasma membrane"/>
    <property type="evidence" value="ECO:0007669"/>
    <property type="project" value="UniProtKB-SubCell"/>
</dbReference>
<sequence length="483" mass="52925">MEHGRFIQYMTAFALSLSTATLGVSSAWPTPVIPKFHRNETNVQITDNEIATMLAMSAPGFVAGSLLTRFVADSFGTQTTVLASALPIATGTVIAVLATQAWLLFIMKFLWGFGTGMVSTVVTMYLAEIADKDIRGTLAVGTRFMFNLGSLLVISIGPFLSYSTLNYCILGLPVIFFTACLWIPESPYYYLKKGKVEQARRVLIRLKGEENAEIELESLKADVNKEMRHSGTVCELFTGRQYRRPLVIALGLKVTQIMTGTLTIQQYLGRIMQDANINMKLSTILVIFGIVKFVVGIMSSILVDRVGRRPLLIYSYLAFGLCVATAGSYFFLLDVVSLNPSVLRPYGAVPFVAIILCSVVSTLGFNSIISIISAEVFPLNVKPVAMTTLNVFGGFAGFSVAKTYQAVKNISGLCGAFWMFSLIAFSGAVFSYFVVPETRGKSLREIQEIFQINDNIETKIEETLLSKQNGGTELNVLNKESSL</sequence>
<protein>
    <submittedName>
        <fullName evidence="8">Sugar transporter ERD6 4</fullName>
    </submittedName>
</protein>
<dbReference type="OrthoDB" id="4142200at2759"/>
<gene>
    <name evidence="8" type="ORF">KGM_213305</name>
</gene>
<dbReference type="PROSITE" id="PS00216">
    <property type="entry name" value="SUGAR_TRANSPORT_1"/>
    <property type="match status" value="1"/>
</dbReference>
<evidence type="ECO:0000256" key="7">
    <source>
        <dbReference type="ARBA" id="ARBA00023136"/>
    </source>
</evidence>
<dbReference type="SUPFAM" id="SSF103473">
    <property type="entry name" value="MFS general substrate transporter"/>
    <property type="match status" value="1"/>
</dbReference>
<evidence type="ECO:0000256" key="5">
    <source>
        <dbReference type="ARBA" id="ARBA00022692"/>
    </source>
</evidence>
<evidence type="ECO:0000313" key="9">
    <source>
        <dbReference type="Proteomes" id="UP000007151"/>
    </source>
</evidence>
<dbReference type="Pfam" id="PF00083">
    <property type="entry name" value="Sugar_tr"/>
    <property type="match status" value="1"/>
</dbReference>
<proteinExistence type="predicted"/>
<organism evidence="8 9">
    <name type="scientific">Danaus plexippus plexippus</name>
    <dbReference type="NCBI Taxonomy" id="278856"/>
    <lineage>
        <taxon>Eukaryota</taxon>
        <taxon>Metazoa</taxon>
        <taxon>Ecdysozoa</taxon>
        <taxon>Arthropoda</taxon>
        <taxon>Hexapoda</taxon>
        <taxon>Insecta</taxon>
        <taxon>Pterygota</taxon>
        <taxon>Neoptera</taxon>
        <taxon>Endopterygota</taxon>
        <taxon>Lepidoptera</taxon>
        <taxon>Glossata</taxon>
        <taxon>Ditrysia</taxon>
        <taxon>Papilionoidea</taxon>
        <taxon>Nymphalidae</taxon>
        <taxon>Danainae</taxon>
        <taxon>Danaini</taxon>
        <taxon>Danaina</taxon>
        <taxon>Danaus</taxon>
        <taxon>Danaus</taxon>
    </lineage>
</organism>
<dbReference type="InterPro" id="IPR005828">
    <property type="entry name" value="MFS_sugar_transport-like"/>
</dbReference>
<dbReference type="Proteomes" id="UP000007151">
    <property type="component" value="Unassembled WGS sequence"/>
</dbReference>
<dbReference type="eggNOG" id="KOG0254">
    <property type="taxonomic scope" value="Eukaryota"/>
</dbReference>
<keyword evidence="7" id="KW-0472">Membrane</keyword>
<dbReference type="STRING" id="278856.A0A212F503"/>
<reference evidence="8 9" key="1">
    <citation type="journal article" date="2011" name="Cell">
        <title>The monarch butterfly genome yields insights into long-distance migration.</title>
        <authorList>
            <person name="Zhan S."/>
            <person name="Merlin C."/>
            <person name="Boore J.L."/>
            <person name="Reppert S.M."/>
        </authorList>
    </citation>
    <scope>NUCLEOTIDE SEQUENCE [LARGE SCALE GENOMIC DNA]</scope>
    <source>
        <strain evidence="8">F-2</strain>
    </source>
</reference>
<evidence type="ECO:0000313" key="8">
    <source>
        <dbReference type="EMBL" id="OWR48815.1"/>
    </source>
</evidence>
<dbReference type="InterPro" id="IPR050549">
    <property type="entry name" value="MFS_Trehalose_Transporter"/>
</dbReference>
<keyword evidence="6" id="KW-1133">Transmembrane helix</keyword>
<dbReference type="GO" id="GO:0022857">
    <property type="term" value="F:transmembrane transporter activity"/>
    <property type="evidence" value="ECO:0007669"/>
    <property type="project" value="InterPro"/>
</dbReference>
<dbReference type="PROSITE" id="PS50850">
    <property type="entry name" value="MFS"/>
    <property type="match status" value="1"/>
</dbReference>
<evidence type="ECO:0000256" key="6">
    <source>
        <dbReference type="ARBA" id="ARBA00022989"/>
    </source>
</evidence>
<name>A0A212F503_DANPL</name>
<dbReference type="AlphaFoldDB" id="A0A212F503"/>
<accession>A0A212F503</accession>
<keyword evidence="5" id="KW-0812">Transmembrane</keyword>
<keyword evidence="3" id="KW-1003">Cell membrane</keyword>
<dbReference type="InterPro" id="IPR036259">
    <property type="entry name" value="MFS_trans_sf"/>
</dbReference>
<dbReference type="FunFam" id="1.20.1250.20:FF:000218">
    <property type="entry name" value="facilitated trehalose transporter Tret1"/>
    <property type="match status" value="1"/>
</dbReference>
<evidence type="ECO:0000256" key="4">
    <source>
        <dbReference type="ARBA" id="ARBA00022597"/>
    </source>
</evidence>
<dbReference type="EMBL" id="AGBW02010278">
    <property type="protein sequence ID" value="OWR48815.1"/>
    <property type="molecule type" value="Genomic_DNA"/>
</dbReference>
<keyword evidence="2" id="KW-0813">Transport</keyword>
<dbReference type="InterPro" id="IPR020846">
    <property type="entry name" value="MFS_dom"/>
</dbReference>